<dbReference type="PRINTS" id="PR00164">
    <property type="entry name" value="ABC2TRNSPORT"/>
</dbReference>
<keyword evidence="3 5" id="KW-1133">Transmembrane helix</keyword>
<accession>A0A401G2B5</accession>
<dbReference type="PROSITE" id="PS51012">
    <property type="entry name" value="ABC_TM2"/>
    <property type="match status" value="1"/>
</dbReference>
<feature type="transmembrane region" description="Helical" evidence="5">
    <location>
        <begin position="326"/>
        <end position="346"/>
    </location>
</feature>
<keyword evidence="4 5" id="KW-0472">Membrane</keyword>
<dbReference type="GO" id="GO:0043190">
    <property type="term" value="C:ATP-binding cassette (ABC) transporter complex"/>
    <property type="evidence" value="ECO:0007669"/>
    <property type="project" value="InterPro"/>
</dbReference>
<evidence type="ECO:0000256" key="2">
    <source>
        <dbReference type="ARBA" id="ARBA00022692"/>
    </source>
</evidence>
<dbReference type="GO" id="GO:0140359">
    <property type="term" value="F:ABC-type transporter activity"/>
    <property type="evidence" value="ECO:0007669"/>
    <property type="project" value="InterPro"/>
</dbReference>
<dbReference type="Pfam" id="PF12698">
    <property type="entry name" value="ABC2_membrane_3"/>
    <property type="match status" value="1"/>
</dbReference>
<keyword evidence="5" id="KW-1003">Cell membrane</keyword>
<dbReference type="InterPro" id="IPR000412">
    <property type="entry name" value="ABC_2_transport"/>
</dbReference>
<protein>
    <recommendedName>
        <fullName evidence="5">Transport permease protein</fullName>
    </recommendedName>
</protein>
<feature type="transmembrane region" description="Helical" evidence="5">
    <location>
        <begin position="208"/>
        <end position="228"/>
    </location>
</feature>
<keyword evidence="8" id="KW-1185">Reference proteome</keyword>
<keyword evidence="5" id="KW-0813">Transport</keyword>
<evidence type="ECO:0000256" key="1">
    <source>
        <dbReference type="ARBA" id="ARBA00004141"/>
    </source>
</evidence>
<evidence type="ECO:0000256" key="3">
    <source>
        <dbReference type="ARBA" id="ARBA00022989"/>
    </source>
</evidence>
<dbReference type="AlphaFoldDB" id="A0A401G2B5"/>
<dbReference type="InterPro" id="IPR047817">
    <property type="entry name" value="ABC2_TM_bact-type"/>
</dbReference>
<dbReference type="OrthoDB" id="9778589at2"/>
<proteinExistence type="inferred from homology"/>
<evidence type="ECO:0000313" key="7">
    <source>
        <dbReference type="EMBL" id="GBC63301.1"/>
    </source>
</evidence>
<dbReference type="EMBL" id="BEXT01000001">
    <property type="protein sequence ID" value="GBC63301.1"/>
    <property type="molecule type" value="Genomic_DNA"/>
</dbReference>
<dbReference type="PANTHER" id="PTHR43027:SF2">
    <property type="entry name" value="TRANSPORT PERMEASE PROTEIN"/>
    <property type="match status" value="1"/>
</dbReference>
<name>A0A401G2B5_9BACT</name>
<feature type="transmembrane region" description="Helical" evidence="5">
    <location>
        <begin position="234"/>
        <end position="256"/>
    </location>
</feature>
<feature type="transmembrane region" description="Helical" evidence="5">
    <location>
        <begin position="268"/>
        <end position="286"/>
    </location>
</feature>
<organism evidence="7 8">
    <name type="scientific">Desulfonema ishimotonii</name>
    <dbReference type="NCBI Taxonomy" id="45657"/>
    <lineage>
        <taxon>Bacteria</taxon>
        <taxon>Pseudomonadati</taxon>
        <taxon>Thermodesulfobacteriota</taxon>
        <taxon>Desulfobacteria</taxon>
        <taxon>Desulfobacterales</taxon>
        <taxon>Desulfococcaceae</taxon>
        <taxon>Desulfonema</taxon>
    </lineage>
</organism>
<dbReference type="InterPro" id="IPR052902">
    <property type="entry name" value="ABC-2_transporter"/>
</dbReference>
<sequence length="348" mass="39223">MNLKRIWIMFRARNHEFFRDTAAFGWNFLFPFLIVGGFAVIFGDGNRAEFRVGVFPWDSTAVSLTQADIPKQVRQLRYVRFIGFSSADAAQEKLKHHKIDLLIRAGSPAGEYWVTDSPKGYLAEQVFKAALAPDACRQAGERREIRGVKIRYIDWLFPGILGMNMMFSALWGVGFVIVRYRKNGVLKRLKVTPLTPFEYLSAQMLSRIFLIMFTLVVMWFGCDLFLHFHMAGSYLSLFLVFLVGGCSLCALGLIVAARGSSEEFSSGVVNFIGWPMMFLSEVWFSIEGAPGWVRQIAEIFPLTHILRAARRVMNDGAGLADVAPELIILSAMTLVCLTLGSLLFSWND</sequence>
<evidence type="ECO:0000256" key="4">
    <source>
        <dbReference type="ARBA" id="ARBA00023136"/>
    </source>
</evidence>
<evidence type="ECO:0000256" key="5">
    <source>
        <dbReference type="RuleBase" id="RU361157"/>
    </source>
</evidence>
<evidence type="ECO:0000259" key="6">
    <source>
        <dbReference type="PROSITE" id="PS51012"/>
    </source>
</evidence>
<comment type="caution">
    <text evidence="7">The sequence shown here is derived from an EMBL/GenBank/DDBJ whole genome shotgun (WGS) entry which is preliminary data.</text>
</comment>
<dbReference type="InterPro" id="IPR013525">
    <property type="entry name" value="ABC2_TM"/>
</dbReference>
<reference evidence="8" key="2">
    <citation type="submission" date="2019-01" db="EMBL/GenBank/DDBJ databases">
        <title>Genome sequence of Desulfonema ishimotonii strain Tokyo 01.</title>
        <authorList>
            <person name="Fukui M."/>
        </authorList>
    </citation>
    <scope>NUCLEOTIDE SEQUENCE [LARGE SCALE GENOMIC DNA]</scope>
    <source>
        <strain evidence="8">Tokyo 01</strain>
    </source>
</reference>
<reference evidence="8" key="1">
    <citation type="submission" date="2017-11" db="EMBL/GenBank/DDBJ databases">
        <authorList>
            <person name="Watanabe M."/>
            <person name="Kojima H."/>
        </authorList>
    </citation>
    <scope>NUCLEOTIDE SEQUENCE [LARGE SCALE GENOMIC DNA]</scope>
    <source>
        <strain evidence="8">Tokyo 01</strain>
    </source>
</reference>
<feature type="transmembrane region" description="Helical" evidence="5">
    <location>
        <begin position="155"/>
        <end position="178"/>
    </location>
</feature>
<feature type="domain" description="ABC transmembrane type-2" evidence="6">
    <location>
        <begin position="109"/>
        <end position="347"/>
    </location>
</feature>
<evidence type="ECO:0000313" key="8">
    <source>
        <dbReference type="Proteomes" id="UP000288096"/>
    </source>
</evidence>
<feature type="transmembrane region" description="Helical" evidence="5">
    <location>
        <begin position="21"/>
        <end position="42"/>
    </location>
</feature>
<dbReference type="PANTHER" id="PTHR43027">
    <property type="entry name" value="DOXORUBICIN RESISTANCE ABC TRANSPORTER PERMEASE PROTEIN DRRC-RELATED"/>
    <property type="match status" value="1"/>
</dbReference>
<comment type="subcellular location">
    <subcellularLocation>
        <location evidence="5">Cell membrane</location>
        <topology evidence="5">Multi-pass membrane protein</topology>
    </subcellularLocation>
    <subcellularLocation>
        <location evidence="1">Membrane</location>
        <topology evidence="1">Multi-pass membrane protein</topology>
    </subcellularLocation>
</comment>
<gene>
    <name evidence="7" type="ORF">DENIS_4295</name>
</gene>
<dbReference type="Proteomes" id="UP000288096">
    <property type="component" value="Unassembled WGS sequence"/>
</dbReference>
<comment type="similarity">
    <text evidence="5">Belongs to the ABC-2 integral membrane protein family.</text>
</comment>
<keyword evidence="2 5" id="KW-0812">Transmembrane</keyword>